<proteinExistence type="predicted"/>
<dbReference type="InterPro" id="IPR050234">
    <property type="entry name" value="Nuclear_hormone_rcpt_NR1"/>
</dbReference>
<dbReference type="PROSITE" id="PS51030">
    <property type="entry name" value="NUCLEAR_REC_DBD_2"/>
    <property type="match status" value="1"/>
</dbReference>
<dbReference type="SUPFAM" id="SSF48508">
    <property type="entry name" value="Nuclear receptor ligand-binding domain"/>
    <property type="match status" value="1"/>
</dbReference>
<dbReference type="Pfam" id="PF00105">
    <property type="entry name" value="zf-C4"/>
    <property type="match status" value="1"/>
</dbReference>
<evidence type="ECO:0000313" key="12">
    <source>
        <dbReference type="Proteomes" id="UP000759131"/>
    </source>
</evidence>
<dbReference type="PRINTS" id="PR00047">
    <property type="entry name" value="STROIDFINGER"/>
</dbReference>
<evidence type="ECO:0000256" key="8">
    <source>
        <dbReference type="ARBA" id="ARBA00023242"/>
    </source>
</evidence>
<dbReference type="GO" id="GO:0045944">
    <property type="term" value="P:positive regulation of transcription by RNA polymerase II"/>
    <property type="evidence" value="ECO:0007669"/>
    <property type="project" value="TreeGrafter"/>
</dbReference>
<dbReference type="GO" id="GO:0000122">
    <property type="term" value="P:negative regulation of transcription by RNA polymerase II"/>
    <property type="evidence" value="ECO:0007669"/>
    <property type="project" value="TreeGrafter"/>
</dbReference>
<dbReference type="AlphaFoldDB" id="A0A7R9KBC0"/>
<dbReference type="Gene3D" id="1.10.565.10">
    <property type="entry name" value="Retinoid X Receptor"/>
    <property type="match status" value="1"/>
</dbReference>
<dbReference type="PROSITE" id="PS51843">
    <property type="entry name" value="NR_LBD"/>
    <property type="match status" value="1"/>
</dbReference>
<gene>
    <name evidence="11" type="ORF">OSB1V03_LOCUS28</name>
</gene>
<dbReference type="InterPro" id="IPR001628">
    <property type="entry name" value="Znf_hrmn_rcpt"/>
</dbReference>
<evidence type="ECO:0000313" key="11">
    <source>
        <dbReference type="EMBL" id="CAD7619527.1"/>
    </source>
</evidence>
<feature type="domain" description="NR LBD" evidence="10">
    <location>
        <begin position="142"/>
        <end position="360"/>
    </location>
</feature>
<evidence type="ECO:0000259" key="10">
    <source>
        <dbReference type="PROSITE" id="PS51843"/>
    </source>
</evidence>
<dbReference type="GO" id="GO:0030154">
    <property type="term" value="P:cell differentiation"/>
    <property type="evidence" value="ECO:0007669"/>
    <property type="project" value="TreeGrafter"/>
</dbReference>
<organism evidence="11">
    <name type="scientific">Medioppia subpectinata</name>
    <dbReference type="NCBI Taxonomy" id="1979941"/>
    <lineage>
        <taxon>Eukaryota</taxon>
        <taxon>Metazoa</taxon>
        <taxon>Ecdysozoa</taxon>
        <taxon>Arthropoda</taxon>
        <taxon>Chelicerata</taxon>
        <taxon>Arachnida</taxon>
        <taxon>Acari</taxon>
        <taxon>Acariformes</taxon>
        <taxon>Sarcoptiformes</taxon>
        <taxon>Oribatida</taxon>
        <taxon>Brachypylina</taxon>
        <taxon>Oppioidea</taxon>
        <taxon>Oppiidae</taxon>
        <taxon>Medioppia</taxon>
    </lineage>
</organism>
<evidence type="ECO:0000256" key="5">
    <source>
        <dbReference type="ARBA" id="ARBA00023125"/>
    </source>
</evidence>
<dbReference type="InterPro" id="IPR035500">
    <property type="entry name" value="NHR-like_dom_sf"/>
</dbReference>
<keyword evidence="8" id="KW-0539">Nucleus</keyword>
<dbReference type="OrthoDB" id="6352325at2759"/>
<dbReference type="Proteomes" id="UP000759131">
    <property type="component" value="Unassembled WGS sequence"/>
</dbReference>
<dbReference type="PANTHER" id="PTHR24082">
    <property type="entry name" value="NUCLEAR HORMONE RECEPTOR"/>
    <property type="match status" value="1"/>
</dbReference>
<keyword evidence="4" id="KW-0805">Transcription regulation</keyword>
<keyword evidence="7" id="KW-0675">Receptor</keyword>
<dbReference type="PROSITE" id="PS00031">
    <property type="entry name" value="NUCLEAR_REC_DBD_1"/>
    <property type="match status" value="1"/>
</dbReference>
<keyword evidence="3" id="KW-0862">Zinc</keyword>
<dbReference type="Gene3D" id="3.30.50.10">
    <property type="entry name" value="Erythroid Transcription Factor GATA-1, subunit A"/>
    <property type="match status" value="1"/>
</dbReference>
<name>A0A7R9KBC0_9ACAR</name>
<dbReference type="GO" id="GO:0004879">
    <property type="term" value="F:nuclear receptor activity"/>
    <property type="evidence" value="ECO:0007669"/>
    <property type="project" value="TreeGrafter"/>
</dbReference>
<accession>A0A7R9KBC0</accession>
<dbReference type="InterPro" id="IPR000536">
    <property type="entry name" value="Nucl_hrmn_rcpt_lig-bd"/>
</dbReference>
<evidence type="ECO:0000256" key="4">
    <source>
        <dbReference type="ARBA" id="ARBA00023015"/>
    </source>
</evidence>
<dbReference type="EMBL" id="CAJPIZ010000004">
    <property type="protein sequence ID" value="CAG2099957.1"/>
    <property type="molecule type" value="Genomic_DNA"/>
</dbReference>
<keyword evidence="1" id="KW-0479">Metal-binding</keyword>
<dbReference type="GO" id="GO:0008270">
    <property type="term" value="F:zinc ion binding"/>
    <property type="evidence" value="ECO:0007669"/>
    <property type="project" value="UniProtKB-KW"/>
</dbReference>
<dbReference type="EMBL" id="OC854579">
    <property type="protein sequence ID" value="CAD7619527.1"/>
    <property type="molecule type" value="Genomic_DNA"/>
</dbReference>
<keyword evidence="2" id="KW-0863">Zinc-finger</keyword>
<dbReference type="PANTHER" id="PTHR24082:SF283">
    <property type="entry name" value="NUCLEAR HORMONE RECEPTOR HR96"/>
    <property type="match status" value="1"/>
</dbReference>
<evidence type="ECO:0000256" key="1">
    <source>
        <dbReference type="ARBA" id="ARBA00022723"/>
    </source>
</evidence>
<evidence type="ECO:0000256" key="2">
    <source>
        <dbReference type="ARBA" id="ARBA00022771"/>
    </source>
</evidence>
<evidence type="ECO:0000256" key="7">
    <source>
        <dbReference type="ARBA" id="ARBA00023170"/>
    </source>
</evidence>
<dbReference type="GO" id="GO:0000978">
    <property type="term" value="F:RNA polymerase II cis-regulatory region sequence-specific DNA binding"/>
    <property type="evidence" value="ECO:0007669"/>
    <property type="project" value="TreeGrafter"/>
</dbReference>
<keyword evidence="12" id="KW-1185">Reference proteome</keyword>
<keyword evidence="6" id="KW-0804">Transcription</keyword>
<dbReference type="SMART" id="SM00399">
    <property type="entry name" value="ZnF_C4"/>
    <property type="match status" value="1"/>
</dbReference>
<evidence type="ECO:0000259" key="9">
    <source>
        <dbReference type="PROSITE" id="PS51030"/>
    </source>
</evidence>
<protein>
    <recommendedName>
        <fullName evidence="13">Nuclear receptor domain-containing protein</fullName>
    </recommendedName>
</protein>
<sequence>MTLDLLEVLAIDGHSIDYFLIDQKPSKYCRICGDIACGFHFDALSCESCKSFFRRNALKDMDDIKCFLGRNCEITVGNRKRCKRCRLDKCLAAGMKTHLIYSRKHKKDINVNISEQQLVSINRPLTDYSTVFNELEANRFTELLNGTKKFQNLVDITNRIFIDEMSDGLNVLNIKHENGIRDIVQMSGLLASFGDLCENDRLILIKYSSIEINILRMVSSFNFQEGYWDIVLGDSSYMVRLDLLNHHKVPGEIESSYDCHKNFLQCIGHDWESDPLILDFLTAILLFNPNRPHLIYPSAIKYQQNIYIYLFTRYLRMKYRSELLSSAKYMRLEIEHSKHHHLPDPLHTAPLFTEICTRVE</sequence>
<reference evidence="11" key="1">
    <citation type="submission" date="2020-11" db="EMBL/GenBank/DDBJ databases">
        <authorList>
            <person name="Tran Van P."/>
        </authorList>
    </citation>
    <scope>NUCLEOTIDE SEQUENCE</scope>
</reference>
<evidence type="ECO:0000256" key="3">
    <source>
        <dbReference type="ARBA" id="ARBA00022833"/>
    </source>
</evidence>
<evidence type="ECO:0000256" key="6">
    <source>
        <dbReference type="ARBA" id="ARBA00023163"/>
    </source>
</evidence>
<feature type="domain" description="Nuclear receptor" evidence="9">
    <location>
        <begin position="26"/>
        <end position="102"/>
    </location>
</feature>
<dbReference type="InterPro" id="IPR013088">
    <property type="entry name" value="Znf_NHR/GATA"/>
</dbReference>
<keyword evidence="5" id="KW-0238">DNA-binding</keyword>
<dbReference type="SUPFAM" id="SSF57716">
    <property type="entry name" value="Glucocorticoid receptor-like (DNA-binding domain)"/>
    <property type="match status" value="1"/>
</dbReference>
<evidence type="ECO:0008006" key="13">
    <source>
        <dbReference type="Google" id="ProtNLM"/>
    </source>
</evidence>